<feature type="transmembrane region" description="Helical" evidence="1">
    <location>
        <begin position="61"/>
        <end position="83"/>
    </location>
</feature>
<protein>
    <recommendedName>
        <fullName evidence="4">Transmembrane protein</fullName>
    </recommendedName>
</protein>
<feature type="transmembrane region" description="Helical" evidence="1">
    <location>
        <begin position="95"/>
        <end position="116"/>
    </location>
</feature>
<sequence length="158" mass="17903">MIQQETKLTRQTSCTKRRRRTISRQWTKSQREAFGRLRINMAKPRPLFKENRPLGEFKTNLGLGVRTACAVLVSSAFVTLGNSNSGQMWACFPNWYILGGISFIGVSAVCAMGRNIGATMQQMFQQKVGIFMSFIFNAILFWNFQPQLFPTSAHGILN</sequence>
<evidence type="ECO:0008006" key="4">
    <source>
        <dbReference type="Google" id="ProtNLM"/>
    </source>
</evidence>
<dbReference type="AlphaFoldDB" id="A0A1V9Y4L0"/>
<dbReference type="OrthoDB" id="121870at2759"/>
<evidence type="ECO:0000313" key="3">
    <source>
        <dbReference type="Proteomes" id="UP000243217"/>
    </source>
</evidence>
<accession>A0A1V9Y4L0</accession>
<evidence type="ECO:0000313" key="2">
    <source>
        <dbReference type="EMBL" id="OQR80652.1"/>
    </source>
</evidence>
<comment type="caution">
    <text evidence="2">The sequence shown here is derived from an EMBL/GenBank/DDBJ whole genome shotgun (WGS) entry which is preliminary data.</text>
</comment>
<dbReference type="Proteomes" id="UP000243217">
    <property type="component" value="Unassembled WGS sequence"/>
</dbReference>
<proteinExistence type="predicted"/>
<reference evidence="2 3" key="1">
    <citation type="journal article" date="2014" name="Genome Biol. Evol.">
        <title>The secreted proteins of Achlya hypogyna and Thraustotheca clavata identify the ancestral oomycete secretome and reveal gene acquisitions by horizontal gene transfer.</title>
        <authorList>
            <person name="Misner I."/>
            <person name="Blouin N."/>
            <person name="Leonard G."/>
            <person name="Richards T.A."/>
            <person name="Lane C.E."/>
        </authorList>
    </citation>
    <scope>NUCLEOTIDE SEQUENCE [LARGE SCALE GENOMIC DNA]</scope>
    <source>
        <strain evidence="2 3">ATCC 34112</strain>
    </source>
</reference>
<name>A0A1V9Y4L0_9STRA</name>
<evidence type="ECO:0000256" key="1">
    <source>
        <dbReference type="SAM" id="Phobius"/>
    </source>
</evidence>
<keyword evidence="1" id="KW-0812">Transmembrane</keyword>
<keyword evidence="1" id="KW-1133">Transmembrane helix</keyword>
<keyword evidence="1" id="KW-0472">Membrane</keyword>
<organism evidence="2 3">
    <name type="scientific">Thraustotheca clavata</name>
    <dbReference type="NCBI Taxonomy" id="74557"/>
    <lineage>
        <taxon>Eukaryota</taxon>
        <taxon>Sar</taxon>
        <taxon>Stramenopiles</taxon>
        <taxon>Oomycota</taxon>
        <taxon>Saprolegniomycetes</taxon>
        <taxon>Saprolegniales</taxon>
        <taxon>Achlyaceae</taxon>
        <taxon>Thraustotheca</taxon>
    </lineage>
</organism>
<dbReference type="STRING" id="74557.A0A1V9Y4L0"/>
<keyword evidence="3" id="KW-1185">Reference proteome</keyword>
<gene>
    <name evidence="2" type="ORF">THRCLA_11957</name>
</gene>
<dbReference type="EMBL" id="JNBS01005151">
    <property type="protein sequence ID" value="OQR80652.1"/>
    <property type="molecule type" value="Genomic_DNA"/>
</dbReference>
<feature type="transmembrane region" description="Helical" evidence="1">
    <location>
        <begin position="128"/>
        <end position="144"/>
    </location>
</feature>